<feature type="transmembrane region" description="Helical" evidence="7">
    <location>
        <begin position="201"/>
        <end position="224"/>
    </location>
</feature>
<feature type="transmembrane region" description="Helical" evidence="7">
    <location>
        <begin position="456"/>
        <end position="479"/>
    </location>
</feature>
<dbReference type="RefSeq" id="WP_069591519.1">
    <property type="nucleotide sequence ID" value="NZ_CP017019.1"/>
</dbReference>
<feature type="transmembrane region" description="Helical" evidence="7">
    <location>
        <begin position="426"/>
        <end position="444"/>
    </location>
</feature>
<evidence type="ECO:0000256" key="2">
    <source>
        <dbReference type="ARBA" id="ARBA00007977"/>
    </source>
</evidence>
<evidence type="ECO:0000313" key="12">
    <source>
        <dbReference type="Proteomes" id="UP000182743"/>
    </source>
</evidence>
<dbReference type="Proteomes" id="UP000182743">
    <property type="component" value="Unassembled WGS sequence"/>
</dbReference>
<reference evidence="10 13" key="3">
    <citation type="submission" date="2019-05" db="EMBL/GenBank/DDBJ databases">
        <title>Genome sequence of Moorella thermoacetica ATCC 33924.</title>
        <authorList>
            <person name="Poehlein A."/>
            <person name="Bengelsdorf F.R."/>
            <person name="Duerre P."/>
            <person name="Daniel R."/>
        </authorList>
    </citation>
    <scope>NUCLEOTIDE SEQUENCE [LARGE SCALE GENOMIC DNA]</scope>
    <source>
        <strain evidence="10 13">ATCC 33924</strain>
    </source>
</reference>
<gene>
    <name evidence="8" type="ORF">Maut_02522</name>
    <name evidence="9" type="ORF">MOOR_13960</name>
    <name evidence="10" type="ORF">MTAT_02490</name>
</gene>
<evidence type="ECO:0000256" key="1">
    <source>
        <dbReference type="ARBA" id="ARBA00004651"/>
    </source>
</evidence>
<comment type="subcellular location">
    <subcellularLocation>
        <location evidence="1">Cell membrane</location>
        <topology evidence="1">Multi-pass membrane protein</topology>
    </subcellularLocation>
</comment>
<dbReference type="GO" id="GO:0005886">
    <property type="term" value="C:plasma membrane"/>
    <property type="evidence" value="ECO:0007669"/>
    <property type="project" value="UniProtKB-SubCell"/>
</dbReference>
<reference evidence="9 12" key="1">
    <citation type="submission" date="2016-08" db="EMBL/GenBank/DDBJ databases">
        <title>Genome-based comparison of Moorella thermoacetic strains.</title>
        <authorList>
            <person name="Poehlein A."/>
            <person name="Bengelsdorf F.R."/>
            <person name="Esser C."/>
            <person name="Duerre P."/>
            <person name="Daniel R."/>
        </authorList>
    </citation>
    <scope>NUCLEOTIDE SEQUENCE [LARGE SCALE GENOMIC DNA]</scope>
    <source>
        <strain evidence="9 12">DSM 11768</strain>
    </source>
</reference>
<organism evidence="9 12">
    <name type="scientific">Neomoorella thermoacetica</name>
    <name type="common">Clostridium thermoaceticum</name>
    <dbReference type="NCBI Taxonomy" id="1525"/>
    <lineage>
        <taxon>Bacteria</taxon>
        <taxon>Bacillati</taxon>
        <taxon>Bacillota</taxon>
        <taxon>Clostridia</taxon>
        <taxon>Neomoorellales</taxon>
        <taxon>Neomoorellaceae</taxon>
        <taxon>Neomoorella</taxon>
    </lineage>
</organism>
<feature type="transmembrane region" description="Helical" evidence="7">
    <location>
        <begin position="174"/>
        <end position="192"/>
    </location>
</feature>
<keyword evidence="6 7" id="KW-0472">Membrane</keyword>
<evidence type="ECO:0000256" key="3">
    <source>
        <dbReference type="ARBA" id="ARBA00022475"/>
    </source>
</evidence>
<sequence length="488" mass="53334">MASEAKTVRSPLLQTEDWWAVWIGLFIVFLGLLKLGNLDVIGWAVKTNMWLDLSRALAPVSDVYKGVPGIVSLILTYTFLTAVLSIAVASMGGNVRRFAAGFTIIFFITYFCWMLGNYAFIAATPDQMAKLKLPWSLRMTGESGFIIALIAGLIIGNFFPGLTRYLQDATKPEWFVKTAIVILGAQIGLNALQSTGLTTQVVLRGLFAIIEAYLIYWPLVYFIARKYFKFTPEWAVPLASGISICGVSAAIATGGAIKARPVIPVIVSSLVVIFAVVELIILPFAAQAWLYREPMVAGAWMGLAVKTDGAAAASGAMVDALIRSKALSALGVKWQEGWMLMATTTVKVFIDIFIAIWAFILAIIWSWKIDRREGEQVNAGEIWLRLPKFVLGYAGLFVLVILLGVALKGTPGIKLLNAGIGQAGNFRGIFFALTFFTIGLMSNFKKLWEEGMGKLAAVYILSLFGFIIWIGLIISWLFFHGITPPTVG</sequence>
<dbReference type="PANTHER" id="PTHR30106:SF1">
    <property type="entry name" value="UPF0324 MEMBRANE PROTEIN FN0533"/>
    <property type="match status" value="1"/>
</dbReference>
<evidence type="ECO:0000256" key="6">
    <source>
        <dbReference type="ARBA" id="ARBA00023136"/>
    </source>
</evidence>
<protein>
    <recommendedName>
        <fullName evidence="14">Sulfate exporter family transporter</fullName>
    </recommendedName>
</protein>
<keyword evidence="13" id="KW-1185">Reference proteome</keyword>
<feature type="transmembrane region" description="Helical" evidence="7">
    <location>
        <begin position="20"/>
        <end position="45"/>
    </location>
</feature>
<proteinExistence type="inferred from homology"/>
<feature type="transmembrane region" description="Helical" evidence="7">
    <location>
        <begin position="388"/>
        <end position="406"/>
    </location>
</feature>
<dbReference type="EMBL" id="VCDX01000001">
    <property type="protein sequence ID" value="TYL15516.1"/>
    <property type="molecule type" value="Genomic_DNA"/>
</dbReference>
<dbReference type="PANTHER" id="PTHR30106">
    <property type="entry name" value="INNER MEMBRANE PROTEIN YEIH-RELATED"/>
    <property type="match status" value="1"/>
</dbReference>
<feature type="transmembrane region" description="Helical" evidence="7">
    <location>
        <begin position="66"/>
        <end position="92"/>
    </location>
</feature>
<keyword evidence="4 7" id="KW-0812">Transmembrane</keyword>
<keyword evidence="3" id="KW-1003">Cell membrane</keyword>
<evidence type="ECO:0000313" key="11">
    <source>
        <dbReference type="Proteomes" id="UP000094598"/>
    </source>
</evidence>
<comment type="similarity">
    <text evidence="2">Belongs to the UPF0324 family.</text>
</comment>
<feature type="transmembrane region" description="Helical" evidence="7">
    <location>
        <begin position="269"/>
        <end position="291"/>
    </location>
</feature>
<dbReference type="Pfam" id="PF03601">
    <property type="entry name" value="Cons_hypoth698"/>
    <property type="match status" value="1"/>
</dbReference>
<feature type="transmembrane region" description="Helical" evidence="7">
    <location>
        <begin position="348"/>
        <end position="367"/>
    </location>
</feature>
<evidence type="ECO:0000313" key="10">
    <source>
        <dbReference type="EMBL" id="TYL15516.1"/>
    </source>
</evidence>
<dbReference type="EMBL" id="CP017019">
    <property type="protein sequence ID" value="AOQ24942.1"/>
    <property type="molecule type" value="Genomic_DNA"/>
</dbReference>
<evidence type="ECO:0000256" key="4">
    <source>
        <dbReference type="ARBA" id="ARBA00022692"/>
    </source>
</evidence>
<evidence type="ECO:0008006" key="14">
    <source>
        <dbReference type="Google" id="ProtNLM"/>
    </source>
</evidence>
<evidence type="ECO:0000313" key="8">
    <source>
        <dbReference type="EMBL" id="AOQ24942.1"/>
    </source>
</evidence>
<accession>A0A1D7XDP2</accession>
<evidence type="ECO:0000256" key="7">
    <source>
        <dbReference type="SAM" id="Phobius"/>
    </source>
</evidence>
<keyword evidence="5 7" id="KW-1133">Transmembrane helix</keyword>
<feature type="transmembrane region" description="Helical" evidence="7">
    <location>
        <begin position="236"/>
        <end position="257"/>
    </location>
</feature>
<reference evidence="8 11" key="2">
    <citation type="submission" date="2016-08" db="EMBL/GenBank/DDBJ databases">
        <title>Moorella thermoacetica DSM 103132.</title>
        <authorList>
            <person name="Jendresen C.B."/>
            <person name="Redl S.M."/>
            <person name="Jensen T.O."/>
            <person name="Nielsen A.T."/>
        </authorList>
    </citation>
    <scope>NUCLEOTIDE SEQUENCE [LARGE SCALE GENOMIC DNA]</scope>
    <source>
        <strain evidence="8 11">DSM 103132</strain>
    </source>
</reference>
<evidence type="ECO:0000256" key="5">
    <source>
        <dbReference type="ARBA" id="ARBA00022989"/>
    </source>
</evidence>
<dbReference type="AlphaFoldDB" id="A0A1D7XDP2"/>
<dbReference type="InterPro" id="IPR018383">
    <property type="entry name" value="UPF0324_pro"/>
</dbReference>
<dbReference type="Proteomes" id="UP000094598">
    <property type="component" value="Chromosome"/>
</dbReference>
<dbReference type="Proteomes" id="UP000322283">
    <property type="component" value="Unassembled WGS sequence"/>
</dbReference>
<evidence type="ECO:0000313" key="13">
    <source>
        <dbReference type="Proteomes" id="UP000322283"/>
    </source>
</evidence>
<dbReference type="EMBL" id="MIHH01000006">
    <property type="protein sequence ID" value="OIQ08999.1"/>
    <property type="molecule type" value="Genomic_DNA"/>
</dbReference>
<dbReference type="PATRIC" id="fig|1525.5.peg.2685"/>
<feature type="transmembrane region" description="Helical" evidence="7">
    <location>
        <begin position="98"/>
        <end position="123"/>
    </location>
</feature>
<name>A0A1D7XDP2_NEOTH</name>
<feature type="transmembrane region" description="Helical" evidence="7">
    <location>
        <begin position="144"/>
        <end position="162"/>
    </location>
</feature>
<evidence type="ECO:0000313" key="9">
    <source>
        <dbReference type="EMBL" id="OIQ08999.1"/>
    </source>
</evidence>